<keyword evidence="3" id="KW-0560">Oxidoreductase</keyword>
<dbReference type="InterPro" id="IPR036291">
    <property type="entry name" value="NAD(P)-bd_dom_sf"/>
</dbReference>
<dbReference type="OrthoDB" id="4690547at2"/>
<dbReference type="PRINTS" id="PR00080">
    <property type="entry name" value="SDRFAMILY"/>
</dbReference>
<comment type="caution">
    <text evidence="5">The sequence shown here is derived from an EMBL/GenBank/DDBJ whole genome shotgun (WGS) entry which is preliminary data.</text>
</comment>
<dbReference type="PANTHER" id="PTHR43391:SF14">
    <property type="entry name" value="DEHYDROGENASE_REDUCTASE SDR FAMILY PROTEIN 7-LIKE"/>
    <property type="match status" value="1"/>
</dbReference>
<keyword evidence="6" id="KW-1185">Reference proteome</keyword>
<dbReference type="PRINTS" id="PR00081">
    <property type="entry name" value="GDHRDH"/>
</dbReference>
<keyword evidence="2" id="KW-0521">NADP</keyword>
<dbReference type="CDD" id="cd05233">
    <property type="entry name" value="SDR_c"/>
    <property type="match status" value="1"/>
</dbReference>
<dbReference type="InterPro" id="IPR002347">
    <property type="entry name" value="SDR_fam"/>
</dbReference>
<evidence type="ECO:0000313" key="5">
    <source>
        <dbReference type="EMBL" id="TCC51453.1"/>
    </source>
</evidence>
<gene>
    <name evidence="5" type="ORF">E0H73_40730</name>
</gene>
<dbReference type="SUPFAM" id="SSF51735">
    <property type="entry name" value="NAD(P)-binding Rossmann-fold domains"/>
    <property type="match status" value="1"/>
</dbReference>
<dbReference type="Gene3D" id="3.40.50.720">
    <property type="entry name" value="NAD(P)-binding Rossmann-like Domain"/>
    <property type="match status" value="1"/>
</dbReference>
<dbReference type="GO" id="GO:0016491">
    <property type="term" value="F:oxidoreductase activity"/>
    <property type="evidence" value="ECO:0007669"/>
    <property type="project" value="UniProtKB-KW"/>
</dbReference>
<comment type="similarity">
    <text evidence="1 4">Belongs to the short-chain dehydrogenases/reductases (SDR) family.</text>
</comment>
<evidence type="ECO:0000256" key="3">
    <source>
        <dbReference type="ARBA" id="ARBA00023002"/>
    </source>
</evidence>
<dbReference type="GO" id="GO:0005829">
    <property type="term" value="C:cytosol"/>
    <property type="evidence" value="ECO:0007669"/>
    <property type="project" value="TreeGrafter"/>
</dbReference>
<proteinExistence type="inferred from homology"/>
<evidence type="ECO:0000256" key="4">
    <source>
        <dbReference type="RuleBase" id="RU000363"/>
    </source>
</evidence>
<reference evidence="5 6" key="1">
    <citation type="submission" date="2019-02" db="EMBL/GenBank/DDBJ databases">
        <title>Kribbella capetownensis sp. nov. and Kribbella speibonae sp. nov., isolated from soil.</title>
        <authorList>
            <person name="Curtis S.M."/>
            <person name="Norton I."/>
            <person name="Everest G.J."/>
            <person name="Meyers P.R."/>
        </authorList>
    </citation>
    <scope>NUCLEOTIDE SEQUENCE [LARGE SCALE GENOMIC DNA]</scope>
    <source>
        <strain evidence="5 6">NRRL B-24813</strain>
    </source>
</reference>
<accession>A0A4R0JVC7</accession>
<name>A0A4R0JVC7_9ACTN</name>
<organism evidence="5 6">
    <name type="scientific">Kribbella pittospori</name>
    <dbReference type="NCBI Taxonomy" id="722689"/>
    <lineage>
        <taxon>Bacteria</taxon>
        <taxon>Bacillati</taxon>
        <taxon>Actinomycetota</taxon>
        <taxon>Actinomycetes</taxon>
        <taxon>Propionibacteriales</taxon>
        <taxon>Kribbellaceae</taxon>
        <taxon>Kribbella</taxon>
    </lineage>
</organism>
<evidence type="ECO:0000256" key="1">
    <source>
        <dbReference type="ARBA" id="ARBA00006484"/>
    </source>
</evidence>
<sequence>MSSSPPGKLRGWILPARPWPLRASARSARSRPILGSPEKRERIVREVIERYGRLDALVNNAAVGRVGRLTDLDAEGVCEVMTTNFVAVADLTRLALPHVRRTQGDIVMVASALAWFPAPPLSLYSATRASVHGLVAALRRQETRDVRVHEILPGFVATEWLAYASGWRPTDARPHAATAIGTAPSRVAAMVERC</sequence>
<dbReference type="AlphaFoldDB" id="A0A4R0JVC7"/>
<dbReference type="Proteomes" id="UP000291144">
    <property type="component" value="Unassembled WGS sequence"/>
</dbReference>
<dbReference type="Pfam" id="PF00106">
    <property type="entry name" value="adh_short"/>
    <property type="match status" value="1"/>
</dbReference>
<protein>
    <submittedName>
        <fullName evidence="5">SDR family oxidoreductase</fullName>
    </submittedName>
</protein>
<evidence type="ECO:0000256" key="2">
    <source>
        <dbReference type="ARBA" id="ARBA00022857"/>
    </source>
</evidence>
<evidence type="ECO:0000313" key="6">
    <source>
        <dbReference type="Proteomes" id="UP000291144"/>
    </source>
</evidence>
<dbReference type="EMBL" id="SJKB01000023">
    <property type="protein sequence ID" value="TCC51453.1"/>
    <property type="molecule type" value="Genomic_DNA"/>
</dbReference>
<dbReference type="PANTHER" id="PTHR43391">
    <property type="entry name" value="RETINOL DEHYDROGENASE-RELATED"/>
    <property type="match status" value="1"/>
</dbReference>